<evidence type="ECO:0000256" key="2">
    <source>
        <dbReference type="ARBA" id="ARBA00022527"/>
    </source>
</evidence>
<feature type="transmembrane region" description="Helical" evidence="9">
    <location>
        <begin position="397"/>
        <end position="421"/>
    </location>
</feature>
<keyword evidence="9" id="KW-0812">Transmembrane</keyword>
<dbReference type="Proteomes" id="UP000503129">
    <property type="component" value="Chromosome"/>
</dbReference>
<evidence type="ECO:0000259" key="10">
    <source>
        <dbReference type="PROSITE" id="PS50011"/>
    </source>
</evidence>
<keyword evidence="6" id="KW-0067">ATP-binding</keyword>
<feature type="domain" description="Protein kinase" evidence="10">
    <location>
        <begin position="34"/>
        <end position="299"/>
    </location>
</feature>
<evidence type="ECO:0000256" key="3">
    <source>
        <dbReference type="ARBA" id="ARBA00022679"/>
    </source>
</evidence>
<name>A0A856MBZ5_9CYAN</name>
<evidence type="ECO:0000256" key="7">
    <source>
        <dbReference type="ARBA" id="ARBA00047899"/>
    </source>
</evidence>
<keyword evidence="2 11" id="KW-0723">Serine/threonine-protein kinase</keyword>
<dbReference type="GO" id="GO:0004674">
    <property type="term" value="F:protein serine/threonine kinase activity"/>
    <property type="evidence" value="ECO:0007669"/>
    <property type="project" value="UniProtKB-KW"/>
</dbReference>
<dbReference type="PANTHER" id="PTHR24363">
    <property type="entry name" value="SERINE/THREONINE PROTEIN KINASE"/>
    <property type="match status" value="1"/>
</dbReference>
<dbReference type="EC" id="2.7.11.1" evidence="1"/>
<dbReference type="CDD" id="cd14014">
    <property type="entry name" value="STKc_PknB_like"/>
    <property type="match status" value="1"/>
</dbReference>
<evidence type="ECO:0000256" key="9">
    <source>
        <dbReference type="SAM" id="Phobius"/>
    </source>
</evidence>
<proteinExistence type="predicted"/>
<accession>A0A856MBZ5</accession>
<comment type="catalytic activity">
    <reaction evidence="7">
        <text>L-threonyl-[protein] + ATP = O-phospho-L-threonyl-[protein] + ADP + H(+)</text>
        <dbReference type="Rhea" id="RHEA:46608"/>
        <dbReference type="Rhea" id="RHEA-COMP:11060"/>
        <dbReference type="Rhea" id="RHEA-COMP:11605"/>
        <dbReference type="ChEBI" id="CHEBI:15378"/>
        <dbReference type="ChEBI" id="CHEBI:30013"/>
        <dbReference type="ChEBI" id="CHEBI:30616"/>
        <dbReference type="ChEBI" id="CHEBI:61977"/>
        <dbReference type="ChEBI" id="CHEBI:456216"/>
        <dbReference type="EC" id="2.7.11.1"/>
    </reaction>
</comment>
<evidence type="ECO:0000256" key="6">
    <source>
        <dbReference type="ARBA" id="ARBA00022840"/>
    </source>
</evidence>
<keyword evidence="12" id="KW-1185">Reference proteome</keyword>
<dbReference type="RefSeq" id="WP_171976015.1">
    <property type="nucleotide sequence ID" value="NZ_CAWOXK010000001.1"/>
</dbReference>
<keyword evidence="9" id="KW-0472">Membrane</keyword>
<evidence type="ECO:0000256" key="5">
    <source>
        <dbReference type="ARBA" id="ARBA00022777"/>
    </source>
</evidence>
<dbReference type="GO" id="GO:0005524">
    <property type="term" value="F:ATP binding"/>
    <property type="evidence" value="ECO:0007669"/>
    <property type="project" value="UniProtKB-KW"/>
</dbReference>
<dbReference type="SUPFAM" id="SSF56112">
    <property type="entry name" value="Protein kinase-like (PK-like)"/>
    <property type="match status" value="1"/>
</dbReference>
<reference evidence="11 12" key="1">
    <citation type="submission" date="2018-06" db="EMBL/GenBank/DDBJ databases">
        <title>Comparative genomics of Brasilonema spp. strains.</title>
        <authorList>
            <person name="Alvarenga D.O."/>
            <person name="Fiore M.F."/>
            <person name="Varani A.M."/>
        </authorList>
    </citation>
    <scope>NUCLEOTIDE SEQUENCE [LARGE SCALE GENOMIC DNA]</scope>
    <source>
        <strain evidence="11 12">CENA114</strain>
    </source>
</reference>
<dbReference type="SMART" id="SM00220">
    <property type="entry name" value="S_TKc"/>
    <property type="match status" value="1"/>
</dbReference>
<dbReference type="InterPro" id="IPR011009">
    <property type="entry name" value="Kinase-like_dom_sf"/>
</dbReference>
<keyword evidence="9" id="KW-1133">Transmembrane helix</keyword>
<protein>
    <recommendedName>
        <fullName evidence="1">non-specific serine/threonine protein kinase</fullName>
        <ecNumber evidence="1">2.7.11.1</ecNumber>
    </recommendedName>
</protein>
<keyword evidence="4" id="KW-0547">Nucleotide-binding</keyword>
<evidence type="ECO:0000256" key="4">
    <source>
        <dbReference type="ARBA" id="ARBA00022741"/>
    </source>
</evidence>
<gene>
    <name evidence="11" type="ORF">DP114_10110</name>
</gene>
<evidence type="ECO:0000313" key="12">
    <source>
        <dbReference type="Proteomes" id="UP000503129"/>
    </source>
</evidence>
<evidence type="ECO:0000313" key="11">
    <source>
        <dbReference type="EMBL" id="QDL08208.1"/>
    </source>
</evidence>
<evidence type="ECO:0000256" key="1">
    <source>
        <dbReference type="ARBA" id="ARBA00012513"/>
    </source>
</evidence>
<comment type="catalytic activity">
    <reaction evidence="8">
        <text>L-seryl-[protein] + ATP = O-phospho-L-seryl-[protein] + ADP + H(+)</text>
        <dbReference type="Rhea" id="RHEA:17989"/>
        <dbReference type="Rhea" id="RHEA-COMP:9863"/>
        <dbReference type="Rhea" id="RHEA-COMP:11604"/>
        <dbReference type="ChEBI" id="CHEBI:15378"/>
        <dbReference type="ChEBI" id="CHEBI:29999"/>
        <dbReference type="ChEBI" id="CHEBI:30616"/>
        <dbReference type="ChEBI" id="CHEBI:83421"/>
        <dbReference type="ChEBI" id="CHEBI:456216"/>
        <dbReference type="EC" id="2.7.11.1"/>
    </reaction>
</comment>
<dbReference type="Gene3D" id="1.10.510.10">
    <property type="entry name" value="Transferase(Phosphotransferase) domain 1"/>
    <property type="match status" value="1"/>
</dbReference>
<dbReference type="Pfam" id="PF00069">
    <property type="entry name" value="Pkinase"/>
    <property type="match status" value="1"/>
</dbReference>
<keyword evidence="5 11" id="KW-0418">Kinase</keyword>
<sequence length="440" mass="49915">MSDSFPSTHKSFQPLEDGSISSLNQDNSLLNNRYHILKPLATGGFSKTFLAVDEDRQVENEFCLIKQLFPNHQATHHHQKARKLFHQESVLLAQLGKHPQIPQLLDSFEQDGQQYLVQEWIDGETLEEELAQQGAFNEAEIRQLLLELLPVLQFVHDHQVIHRDIKPTNIIRSRSYGQLMLVDFGVAKYSANIIPEQTGTTIGSAEYAAPEQVKGKPVFASDLYSLGVTCLHLLTLMSPFELHDCNEDAWIWRSYLTTPISSSLEQVLCKLLQRATKQRYQSAKEVLADLNDLPKQVVFPSKPPERTSTDNDDFYFGFSLKEDLPASIIPYATALNIHSIDSVRIFDPQTQAWYYLSGKMEAKNIARKVATFLHPCLAEAATPTLGNQRDQAVLRNILWRIFTAITVTYVAFLIIACVTGIQSHLTNPTWKVENLRTKVR</sequence>
<keyword evidence="3" id="KW-0808">Transferase</keyword>
<evidence type="ECO:0000256" key="8">
    <source>
        <dbReference type="ARBA" id="ARBA00048679"/>
    </source>
</evidence>
<dbReference type="KEGG" id="bsen:DP114_10110"/>
<dbReference type="PANTHER" id="PTHR24363:SF0">
    <property type="entry name" value="SERINE_THREONINE KINASE LIKE DOMAIN CONTAINING 1"/>
    <property type="match status" value="1"/>
</dbReference>
<dbReference type="EMBL" id="CP030118">
    <property type="protein sequence ID" value="QDL08208.1"/>
    <property type="molecule type" value="Genomic_DNA"/>
</dbReference>
<dbReference type="InterPro" id="IPR000719">
    <property type="entry name" value="Prot_kinase_dom"/>
</dbReference>
<dbReference type="AlphaFoldDB" id="A0A856MBZ5"/>
<dbReference type="PROSITE" id="PS50011">
    <property type="entry name" value="PROTEIN_KINASE_DOM"/>
    <property type="match status" value="1"/>
</dbReference>
<organism evidence="11 12">
    <name type="scientific">Brasilonema sennae CENA114</name>
    <dbReference type="NCBI Taxonomy" id="415709"/>
    <lineage>
        <taxon>Bacteria</taxon>
        <taxon>Bacillati</taxon>
        <taxon>Cyanobacteriota</taxon>
        <taxon>Cyanophyceae</taxon>
        <taxon>Nostocales</taxon>
        <taxon>Scytonemataceae</taxon>
        <taxon>Brasilonema</taxon>
        <taxon>Bromeliae group (in: Brasilonema)</taxon>
    </lineage>
</organism>